<proteinExistence type="predicted"/>
<dbReference type="Gene3D" id="1.10.8.60">
    <property type="match status" value="1"/>
</dbReference>
<dbReference type="PROSITE" id="PS50096">
    <property type="entry name" value="IQ"/>
    <property type="match status" value="1"/>
</dbReference>
<feature type="compositionally biased region" description="Basic residues" evidence="1">
    <location>
        <begin position="727"/>
        <end position="746"/>
    </location>
</feature>
<keyword evidence="4" id="KW-1185">Reference proteome</keyword>
<feature type="region of interest" description="Disordered" evidence="1">
    <location>
        <begin position="568"/>
        <end position="649"/>
    </location>
</feature>
<dbReference type="InterPro" id="IPR003593">
    <property type="entry name" value="AAA+_ATPase"/>
</dbReference>
<name>A0AAW1TCP8_9CHLO</name>
<dbReference type="InterPro" id="IPR027417">
    <property type="entry name" value="P-loop_NTPase"/>
</dbReference>
<dbReference type="PANTHER" id="PTHR14690">
    <property type="entry name" value="IQ MOTIF CONTAINING WITH AAA DOMAIN 1"/>
    <property type="match status" value="1"/>
</dbReference>
<dbReference type="InterPro" id="IPR003959">
    <property type="entry name" value="ATPase_AAA_core"/>
</dbReference>
<dbReference type="InterPro" id="IPR052267">
    <property type="entry name" value="N-DRC_Component"/>
</dbReference>
<feature type="region of interest" description="Disordered" evidence="1">
    <location>
        <begin position="1"/>
        <end position="77"/>
    </location>
</feature>
<dbReference type="Pfam" id="PF00004">
    <property type="entry name" value="AAA"/>
    <property type="match status" value="1"/>
</dbReference>
<evidence type="ECO:0000313" key="3">
    <source>
        <dbReference type="EMBL" id="KAK9866694.1"/>
    </source>
</evidence>
<gene>
    <name evidence="3" type="ORF">WJX84_006653</name>
</gene>
<dbReference type="Gene3D" id="3.40.50.300">
    <property type="entry name" value="P-loop containing nucleotide triphosphate hydrolases"/>
    <property type="match status" value="1"/>
</dbReference>
<dbReference type="GO" id="GO:0016887">
    <property type="term" value="F:ATP hydrolysis activity"/>
    <property type="evidence" value="ECO:0007669"/>
    <property type="project" value="InterPro"/>
</dbReference>
<accession>A0AAW1TCP8</accession>
<dbReference type="GO" id="GO:0005524">
    <property type="term" value="F:ATP binding"/>
    <property type="evidence" value="ECO:0007669"/>
    <property type="project" value="InterPro"/>
</dbReference>
<protein>
    <recommendedName>
        <fullName evidence="2">AAA+ ATPase domain-containing protein</fullName>
    </recommendedName>
</protein>
<feature type="domain" description="AAA+ ATPase" evidence="2">
    <location>
        <begin position="836"/>
        <end position="980"/>
    </location>
</feature>
<feature type="region of interest" description="Disordered" evidence="1">
    <location>
        <begin position="727"/>
        <end position="760"/>
    </location>
</feature>
<dbReference type="Proteomes" id="UP001485043">
    <property type="component" value="Unassembled WGS sequence"/>
</dbReference>
<sequence length="1102" mass="121008">MGILDRLRGGGAAQRQEATPSTSGREEPSEILGNDEHVQPQEAPDLFRGIPDVNSIPPGSAIGSLPSPPGSSQRLYNPYEGLESALDRRVNKQAGSYSLPDQPEFLFDEEATVHRRNWSENITYYTGTGYLGGAILGGSQGVMQAVRSKPEAGLTDTARLRVNRFLNMTGRSGRTAGNALGVLGLFFAGFESFGLTYWTDGRVPDSVNSVAAAFATGALFRATRGPRAAAIAGLVGAAAVTRHAGREGRRTSLALDHLPIPSLKMSNQTYDVLWKESMLEILDQLEAETPEDTSLAPKDLSEWASIYIKYVRLLGKLENVYDQMVHPQKRQDVKQALEACIGRTVAVRRWLVKLNGDQDFINLDETLVDLKLGPEVLEVPVPRFFREDRAKEMQQREQVHEQLAARTQEAAAEAAMRQQGLEADTGNLLDPAVIAQEQAAGQALEALAMPVKRRPPDDRRAIRLGAPLTQEEAALRIQRIGRGMIARRRVAREAEAEEVFIGMRLAGPGGRDPQAILRQTEQRRKGIQAIHLTEFEAAIEPTRGKLIELEGQDMRDAIQEKINKWYLDGRDPETGEYPTFPSEEVGGSKVIMKPPAEPVDTPPEPPPPEKPAKGAKAAPPPKKEPAKKPDAKGKGGKAAPEAPEPPKEEVKVSSAFIDTMEDVVRVYVDKWQDRDEIGNLAQRHDVELLKDELRPLVFEGVREQVDDDMRIVLQNLKDMMEAERLARTGKKTKEKKGGKGAKKKGVKKEGKGKARKDPTADRSIESLYEQLVVSGIAGPSMPSHITDYVGSFAFLGTMLAKAKNARNPSLPQVRQAITEFALLPLGSQYAWDKVPMTRSILLYGAPGTGKTMLAHAVAHCAGACFLDISPRRLDGKFPGKDISMAMHIVFKVARSLAPAVIYIDEVEKVFVMDKKKAKEFGGSEPFNRMKKDLMKEVAALEPADRVLVIGSSSEPQTCVMKDEATMKSLFNKFFYLPLPDYASRQIIWPALIAKHGGALRHNFGVSTLAQVSDGYSVGAFDQVVRTLLTPERKAALGTEPLQVQEVLQGLSKMRPPSQDSIDALDAWCQKLLEPPKPAEENEDPKDKKDKGGKDKAKKPAKK</sequence>
<dbReference type="PANTHER" id="PTHR14690:SF0">
    <property type="entry name" value="IQ MOTIF CONTAINING WITH AAA DOMAIN 1"/>
    <property type="match status" value="1"/>
</dbReference>
<feature type="compositionally biased region" description="Pro residues" evidence="1">
    <location>
        <begin position="595"/>
        <end position="609"/>
    </location>
</feature>
<dbReference type="EMBL" id="JALJOV010000140">
    <property type="protein sequence ID" value="KAK9866694.1"/>
    <property type="molecule type" value="Genomic_DNA"/>
</dbReference>
<feature type="compositionally biased region" description="Basic and acidic residues" evidence="1">
    <location>
        <begin position="1076"/>
        <end position="1094"/>
    </location>
</feature>
<dbReference type="SMART" id="SM00382">
    <property type="entry name" value="AAA"/>
    <property type="match status" value="1"/>
</dbReference>
<dbReference type="SUPFAM" id="SSF52540">
    <property type="entry name" value="P-loop containing nucleoside triphosphate hydrolases"/>
    <property type="match status" value="1"/>
</dbReference>
<evidence type="ECO:0000256" key="1">
    <source>
        <dbReference type="SAM" id="MobiDB-lite"/>
    </source>
</evidence>
<dbReference type="AlphaFoldDB" id="A0AAW1TCP8"/>
<organism evidence="3 4">
    <name type="scientific">Apatococcus fuscideae</name>
    <dbReference type="NCBI Taxonomy" id="2026836"/>
    <lineage>
        <taxon>Eukaryota</taxon>
        <taxon>Viridiplantae</taxon>
        <taxon>Chlorophyta</taxon>
        <taxon>core chlorophytes</taxon>
        <taxon>Trebouxiophyceae</taxon>
        <taxon>Chlorellales</taxon>
        <taxon>Chlorellaceae</taxon>
        <taxon>Apatococcus</taxon>
    </lineage>
</organism>
<feature type="region of interest" description="Disordered" evidence="1">
    <location>
        <begin position="1072"/>
        <end position="1102"/>
    </location>
</feature>
<evidence type="ECO:0000313" key="4">
    <source>
        <dbReference type="Proteomes" id="UP001485043"/>
    </source>
</evidence>
<comment type="caution">
    <text evidence="3">The sequence shown here is derived from an EMBL/GenBank/DDBJ whole genome shotgun (WGS) entry which is preliminary data.</text>
</comment>
<reference evidence="3 4" key="1">
    <citation type="journal article" date="2024" name="Nat. Commun.">
        <title>Phylogenomics reveals the evolutionary origins of lichenization in chlorophyte algae.</title>
        <authorList>
            <person name="Puginier C."/>
            <person name="Libourel C."/>
            <person name="Otte J."/>
            <person name="Skaloud P."/>
            <person name="Haon M."/>
            <person name="Grisel S."/>
            <person name="Petersen M."/>
            <person name="Berrin J.G."/>
            <person name="Delaux P.M."/>
            <person name="Dal Grande F."/>
            <person name="Keller J."/>
        </authorList>
    </citation>
    <scope>NUCLEOTIDE SEQUENCE [LARGE SCALE GENOMIC DNA]</scope>
    <source>
        <strain evidence="3 4">SAG 2523</strain>
    </source>
</reference>
<feature type="compositionally biased region" description="Basic and acidic residues" evidence="1">
    <location>
        <begin position="621"/>
        <end position="633"/>
    </location>
</feature>
<feature type="compositionally biased region" description="Basic and acidic residues" evidence="1">
    <location>
        <begin position="747"/>
        <end position="760"/>
    </location>
</feature>
<feature type="compositionally biased region" description="Basic and acidic residues" evidence="1">
    <location>
        <begin position="24"/>
        <end position="39"/>
    </location>
</feature>
<dbReference type="Pfam" id="PF02466">
    <property type="entry name" value="Tim17"/>
    <property type="match status" value="1"/>
</dbReference>
<evidence type="ECO:0000259" key="2">
    <source>
        <dbReference type="SMART" id="SM00382"/>
    </source>
</evidence>